<sequence length="80" mass="9396">MYSLQSFMLTSSPFSFSSSAAYLAQGSMEVKDIDHTINRSIQYSLIYIFEYSMYRELDLCFVLLLIWPKVLAWGKFLILY</sequence>
<dbReference type="AlphaFoldDB" id="A0A0B0NFX0"/>
<evidence type="ECO:0000313" key="2">
    <source>
        <dbReference type="Proteomes" id="UP000032142"/>
    </source>
</evidence>
<organism evidence="1 2">
    <name type="scientific">Gossypium arboreum</name>
    <name type="common">Tree cotton</name>
    <name type="synonym">Gossypium nanking</name>
    <dbReference type="NCBI Taxonomy" id="29729"/>
    <lineage>
        <taxon>Eukaryota</taxon>
        <taxon>Viridiplantae</taxon>
        <taxon>Streptophyta</taxon>
        <taxon>Embryophyta</taxon>
        <taxon>Tracheophyta</taxon>
        <taxon>Spermatophyta</taxon>
        <taxon>Magnoliopsida</taxon>
        <taxon>eudicotyledons</taxon>
        <taxon>Gunneridae</taxon>
        <taxon>Pentapetalae</taxon>
        <taxon>rosids</taxon>
        <taxon>malvids</taxon>
        <taxon>Malvales</taxon>
        <taxon>Malvaceae</taxon>
        <taxon>Malvoideae</taxon>
        <taxon>Gossypium</taxon>
    </lineage>
</organism>
<gene>
    <name evidence="1" type="ORF">F383_17922</name>
</gene>
<accession>A0A0B0NFX0</accession>
<dbReference type="Proteomes" id="UP000032142">
    <property type="component" value="Unassembled WGS sequence"/>
</dbReference>
<reference evidence="2" key="1">
    <citation type="submission" date="2014-09" db="EMBL/GenBank/DDBJ databases">
        <authorList>
            <person name="Mudge J."/>
            <person name="Ramaraj T."/>
            <person name="Lindquist I.E."/>
            <person name="Bharti A.K."/>
            <person name="Sundararajan A."/>
            <person name="Cameron C.T."/>
            <person name="Woodward J.E."/>
            <person name="May G.D."/>
            <person name="Brubaker C."/>
            <person name="Broadhvest J."/>
            <person name="Wilkins T.A."/>
        </authorList>
    </citation>
    <scope>NUCLEOTIDE SEQUENCE</scope>
    <source>
        <strain evidence="2">cv. AKA8401</strain>
    </source>
</reference>
<keyword evidence="2" id="KW-1185">Reference proteome</keyword>
<proteinExistence type="predicted"/>
<evidence type="ECO:0000313" key="1">
    <source>
        <dbReference type="EMBL" id="KHG13453.1"/>
    </source>
</evidence>
<dbReference type="EMBL" id="KN399631">
    <property type="protein sequence ID" value="KHG13453.1"/>
    <property type="molecule type" value="Genomic_DNA"/>
</dbReference>
<protein>
    <submittedName>
        <fullName evidence="1">Uncharacterized protein</fullName>
    </submittedName>
</protein>
<name>A0A0B0NFX0_GOSAR</name>